<comment type="caution">
    <text evidence="2">The sequence shown here is derived from an EMBL/GenBank/DDBJ whole genome shotgun (WGS) entry which is preliminary data.</text>
</comment>
<evidence type="ECO:0000313" key="2">
    <source>
        <dbReference type="EMBL" id="KAK7411800.1"/>
    </source>
</evidence>
<accession>A0AAN9TDM0</accession>
<feature type="region of interest" description="Disordered" evidence="1">
    <location>
        <begin position="29"/>
        <end position="79"/>
    </location>
</feature>
<protein>
    <submittedName>
        <fullName evidence="2">Uncharacterized protein</fullName>
    </submittedName>
</protein>
<evidence type="ECO:0000256" key="1">
    <source>
        <dbReference type="SAM" id="MobiDB-lite"/>
    </source>
</evidence>
<organism evidence="2 3">
    <name type="scientific">Psophocarpus tetragonolobus</name>
    <name type="common">Winged bean</name>
    <name type="synonym">Dolichos tetragonolobus</name>
    <dbReference type="NCBI Taxonomy" id="3891"/>
    <lineage>
        <taxon>Eukaryota</taxon>
        <taxon>Viridiplantae</taxon>
        <taxon>Streptophyta</taxon>
        <taxon>Embryophyta</taxon>
        <taxon>Tracheophyta</taxon>
        <taxon>Spermatophyta</taxon>
        <taxon>Magnoliopsida</taxon>
        <taxon>eudicotyledons</taxon>
        <taxon>Gunneridae</taxon>
        <taxon>Pentapetalae</taxon>
        <taxon>rosids</taxon>
        <taxon>fabids</taxon>
        <taxon>Fabales</taxon>
        <taxon>Fabaceae</taxon>
        <taxon>Papilionoideae</taxon>
        <taxon>50 kb inversion clade</taxon>
        <taxon>NPAAA clade</taxon>
        <taxon>indigoferoid/millettioid clade</taxon>
        <taxon>Phaseoleae</taxon>
        <taxon>Psophocarpus</taxon>
    </lineage>
</organism>
<proteinExistence type="predicted"/>
<gene>
    <name evidence="2" type="ORF">VNO78_03241</name>
</gene>
<dbReference type="Proteomes" id="UP001386955">
    <property type="component" value="Unassembled WGS sequence"/>
</dbReference>
<sequence>MLCYCELFSGELRCHFRDKEVVVQDVGEMDSPLKPSKHRHVEPKTLESKRPIKETGVTRRTYTQCSGSKELGPNEHGHD</sequence>
<feature type="compositionally biased region" description="Basic and acidic residues" evidence="1">
    <location>
        <begin position="42"/>
        <end position="57"/>
    </location>
</feature>
<dbReference type="AlphaFoldDB" id="A0AAN9TDM0"/>
<reference evidence="2 3" key="1">
    <citation type="submission" date="2024-01" db="EMBL/GenBank/DDBJ databases">
        <title>The genomes of 5 underutilized Papilionoideae crops provide insights into root nodulation and disease resistanc.</title>
        <authorList>
            <person name="Jiang F."/>
        </authorList>
    </citation>
    <scope>NUCLEOTIDE SEQUENCE [LARGE SCALE GENOMIC DNA]</scope>
    <source>
        <strain evidence="2">DUOXIRENSHENG_FW03</strain>
        <tissue evidence="2">Leaves</tissue>
    </source>
</reference>
<dbReference type="EMBL" id="JAYMYS010000001">
    <property type="protein sequence ID" value="KAK7411800.1"/>
    <property type="molecule type" value="Genomic_DNA"/>
</dbReference>
<feature type="compositionally biased region" description="Polar residues" evidence="1">
    <location>
        <begin position="58"/>
        <end position="67"/>
    </location>
</feature>
<name>A0AAN9TDM0_PSOTE</name>
<keyword evidence="3" id="KW-1185">Reference proteome</keyword>
<evidence type="ECO:0000313" key="3">
    <source>
        <dbReference type="Proteomes" id="UP001386955"/>
    </source>
</evidence>